<keyword evidence="3" id="KW-0472">Membrane</keyword>
<keyword evidence="5" id="KW-1185">Reference proteome</keyword>
<evidence type="ECO:0000256" key="3">
    <source>
        <dbReference type="SAM" id="Phobius"/>
    </source>
</evidence>
<dbReference type="Proteomes" id="UP000012040">
    <property type="component" value="Chromosome"/>
</dbReference>
<dbReference type="OrthoDB" id="220004at2"/>
<evidence type="ECO:0000313" key="4">
    <source>
        <dbReference type="EMBL" id="AGH94307.1"/>
    </source>
</evidence>
<reference evidence="4 5" key="1">
    <citation type="journal article" date="2013" name="ISME J.">
        <title>By their genes ye shall know them: genomic signatures of predatory bacteria.</title>
        <authorList>
            <person name="Pasternak Z."/>
            <person name="Pietrokovski S."/>
            <person name="Rotem O."/>
            <person name="Gophna U."/>
            <person name="Lurie-Weinberger M.N."/>
            <person name="Jurkevitch E."/>
        </authorList>
    </citation>
    <scope>NUCLEOTIDE SEQUENCE [LARGE SCALE GENOMIC DNA]</scope>
    <source>
        <strain evidence="4 5">JSS</strain>
    </source>
</reference>
<keyword evidence="3" id="KW-0812">Transmembrane</keyword>
<organism evidence="4 5">
    <name type="scientific">Pseudobdellovibrio exovorus JSS</name>
    <dbReference type="NCBI Taxonomy" id="1184267"/>
    <lineage>
        <taxon>Bacteria</taxon>
        <taxon>Pseudomonadati</taxon>
        <taxon>Bdellovibrionota</taxon>
        <taxon>Bdellovibrionia</taxon>
        <taxon>Bdellovibrionales</taxon>
        <taxon>Pseudobdellovibrionaceae</taxon>
        <taxon>Pseudobdellovibrio</taxon>
    </lineage>
</organism>
<dbReference type="InterPro" id="IPR019734">
    <property type="entry name" value="TPR_rpt"/>
</dbReference>
<gene>
    <name evidence="4" type="ORF">A11Q_87</name>
</gene>
<dbReference type="KEGG" id="bex:A11Q_87"/>
<feature type="repeat" description="TPR" evidence="1">
    <location>
        <begin position="840"/>
        <end position="873"/>
    </location>
</feature>
<sequence length="993" mass="113018">MSDNSGGQWVIKIQSDQVKGPYSTDAVIKMILQGVFSGNEEICAYPEGEWKALTKQPEFYDALLESLENPVEVDNKKTQKMEAETVVKAVEVAPVAADEMPPIPELKTSDDLKEFLEKELNKDKDEENKPEKSRRNRSLARTELMPQVQSIPVNPGAEMIANRDQNLEIQMSDLEDLKQKEMGKLLPFILLCIVAVCAVIYLLWPENQTEKKGWALYAPKKGAEALEETEVRNLKVKAVRALQSGIYEQILVAQQDMVRAVEGAPKDLEAMGLLCMIYEQLWPYTRQTIEGDIRSVMVVTQMARTLNAISNYSNSCQAVYLSVLGRGREARSLVEKTLDNQTEEKFSLGPFLYLMKAQMLEAEGTTVNAAAYYEQAMKLWPQWMIARFGLARMLFKQNKYEEARTQYEQMYEFNKESKAALFGLGLVENKGLRNPEKAYTFYTNGFRLKQVLPKDFATEALQNYAQLLMEKNENKKALEAAQEGYRLSPSHRGLKEMVVSLGGDEKVENAQSEIMLIGDQFFRNGDYMVAQAQYKTAFELDTKNGLAAYKAARALWLMNQTRDAILWLDKSIEADPKLLPAYVLKSDYESQKYNFLEAAKTLQKASRAFPQNHEVLKAQALLEFRKNNMMGAIQYGERAVKLYSADVELLTLLAQAHIYFYVNAPATRQQDLDRKEASKTAAQRYAGRAVDLEPSWPESQITWAKVLSATDGPTRGQNYLKEMIKAFPYTLDYRIALAEFYRDSEKFLDSSKVYEEVVSIDPKSKRASLGLAEAYRILNKPDLAQKYYNITSVLDPSDVEPMVANARLLVETAAGNEVRAKMQQALTKLLLVKKINPDFPKVSFLMAKCYMELGDYDKAIEMIKEEKTRNPNIADSYILAAEIFFRRQQYKECAVEYSAATRMRPSSAELYVRASTCYRMSDSIDIAEDMLNIAAQKESGFADIYRELGYIYERKNGGRVQAVQYFRRYLSLSPNAPDRTTVEGRIRQMGEQP</sequence>
<evidence type="ECO:0000256" key="2">
    <source>
        <dbReference type="SAM" id="MobiDB-lite"/>
    </source>
</evidence>
<proteinExistence type="predicted"/>
<protein>
    <submittedName>
        <fullName evidence="4">Uncharacterized protein</fullName>
    </submittedName>
</protein>
<dbReference type="InterPro" id="IPR011990">
    <property type="entry name" value="TPR-like_helical_dom_sf"/>
</dbReference>
<feature type="repeat" description="TPR" evidence="1">
    <location>
        <begin position="458"/>
        <end position="491"/>
    </location>
</feature>
<dbReference type="PANTHER" id="PTHR12558:SF13">
    <property type="entry name" value="CELL DIVISION CYCLE PROTEIN 27 HOMOLOG"/>
    <property type="match status" value="1"/>
</dbReference>
<dbReference type="SMART" id="SM00028">
    <property type="entry name" value="TPR"/>
    <property type="match status" value="10"/>
</dbReference>
<dbReference type="HOGENOM" id="CLU_306680_0_0_7"/>
<keyword evidence="3" id="KW-1133">Transmembrane helix</keyword>
<keyword evidence="1" id="KW-0802">TPR repeat</keyword>
<dbReference type="EMBL" id="CP003537">
    <property type="protein sequence ID" value="AGH94307.1"/>
    <property type="molecule type" value="Genomic_DNA"/>
</dbReference>
<dbReference type="PATRIC" id="fig|1184267.3.peg.90"/>
<dbReference type="Pfam" id="PF13432">
    <property type="entry name" value="TPR_16"/>
    <property type="match status" value="3"/>
</dbReference>
<dbReference type="PROSITE" id="PS50005">
    <property type="entry name" value="TPR"/>
    <property type="match status" value="2"/>
</dbReference>
<dbReference type="Pfam" id="PF12895">
    <property type="entry name" value="ANAPC3"/>
    <property type="match status" value="1"/>
</dbReference>
<dbReference type="SUPFAM" id="SSF48452">
    <property type="entry name" value="TPR-like"/>
    <property type="match status" value="3"/>
</dbReference>
<dbReference type="RefSeq" id="WP_015468797.1">
    <property type="nucleotide sequence ID" value="NC_020813.1"/>
</dbReference>
<dbReference type="eggNOG" id="COG0457">
    <property type="taxonomic scope" value="Bacteria"/>
</dbReference>
<feature type="transmembrane region" description="Helical" evidence="3">
    <location>
        <begin position="185"/>
        <end position="204"/>
    </location>
</feature>
<evidence type="ECO:0000256" key="1">
    <source>
        <dbReference type="PROSITE-ProRule" id="PRU00339"/>
    </source>
</evidence>
<name>M4V4P3_9BACT</name>
<feature type="compositionally biased region" description="Basic and acidic residues" evidence="2">
    <location>
        <begin position="119"/>
        <end position="133"/>
    </location>
</feature>
<dbReference type="Gene3D" id="1.25.40.10">
    <property type="entry name" value="Tetratricopeptide repeat domain"/>
    <property type="match status" value="3"/>
</dbReference>
<dbReference type="PANTHER" id="PTHR12558">
    <property type="entry name" value="CELL DIVISION CYCLE 16,23,27"/>
    <property type="match status" value="1"/>
</dbReference>
<dbReference type="AlphaFoldDB" id="M4V4P3"/>
<accession>M4V4P3</accession>
<evidence type="ECO:0000313" key="5">
    <source>
        <dbReference type="Proteomes" id="UP000012040"/>
    </source>
</evidence>
<dbReference type="STRING" id="1184267.A11Q_87"/>
<feature type="region of interest" description="Disordered" evidence="2">
    <location>
        <begin position="119"/>
        <end position="157"/>
    </location>
</feature>